<gene>
    <name evidence="1" type="ORF">L484_009942</name>
</gene>
<protein>
    <submittedName>
        <fullName evidence="1">Uncharacterized protein</fullName>
    </submittedName>
</protein>
<accession>W9STH3</accession>
<evidence type="ECO:0000313" key="2">
    <source>
        <dbReference type="Proteomes" id="UP000030645"/>
    </source>
</evidence>
<dbReference type="EMBL" id="KE346076">
    <property type="protein sequence ID" value="EXC25637.1"/>
    <property type="molecule type" value="Genomic_DNA"/>
</dbReference>
<reference evidence="2" key="1">
    <citation type="submission" date="2013-01" db="EMBL/GenBank/DDBJ databases">
        <title>Draft Genome Sequence of a Mulberry Tree, Morus notabilis C.K. Schneid.</title>
        <authorList>
            <person name="He N."/>
            <person name="Zhao S."/>
        </authorList>
    </citation>
    <scope>NUCLEOTIDE SEQUENCE</scope>
</reference>
<name>W9STH3_9ROSA</name>
<dbReference type="Proteomes" id="UP000030645">
    <property type="component" value="Unassembled WGS sequence"/>
</dbReference>
<sequence>MVMGRWYDGHGAIVRWSRGCVNGGDSGLGGLKRLSQGWWDSQGAGWTRRSATTVGYEDLTVG</sequence>
<evidence type="ECO:0000313" key="1">
    <source>
        <dbReference type="EMBL" id="EXC25637.1"/>
    </source>
</evidence>
<proteinExistence type="predicted"/>
<keyword evidence="2" id="KW-1185">Reference proteome</keyword>
<dbReference type="AlphaFoldDB" id="W9STH3"/>
<organism evidence="1 2">
    <name type="scientific">Morus notabilis</name>
    <dbReference type="NCBI Taxonomy" id="981085"/>
    <lineage>
        <taxon>Eukaryota</taxon>
        <taxon>Viridiplantae</taxon>
        <taxon>Streptophyta</taxon>
        <taxon>Embryophyta</taxon>
        <taxon>Tracheophyta</taxon>
        <taxon>Spermatophyta</taxon>
        <taxon>Magnoliopsida</taxon>
        <taxon>eudicotyledons</taxon>
        <taxon>Gunneridae</taxon>
        <taxon>Pentapetalae</taxon>
        <taxon>rosids</taxon>
        <taxon>fabids</taxon>
        <taxon>Rosales</taxon>
        <taxon>Moraceae</taxon>
        <taxon>Moreae</taxon>
        <taxon>Morus</taxon>
    </lineage>
</organism>